<feature type="compositionally biased region" description="Polar residues" evidence="1">
    <location>
        <begin position="64"/>
        <end position="77"/>
    </location>
</feature>
<dbReference type="PANTHER" id="PTHR15863">
    <property type="entry name" value="MRN COMPLEX-INTERACTING PROTEIN"/>
    <property type="match status" value="1"/>
</dbReference>
<feature type="compositionally biased region" description="Low complexity" evidence="1">
    <location>
        <begin position="94"/>
        <end position="103"/>
    </location>
</feature>
<feature type="domain" description="MRN complex-interacting protein N-terminal" evidence="2">
    <location>
        <begin position="7"/>
        <end position="116"/>
    </location>
</feature>
<accession>A0A8J4Q3D7</accession>
<feature type="compositionally biased region" description="Basic and acidic residues" evidence="1">
    <location>
        <begin position="107"/>
        <end position="123"/>
    </location>
</feature>
<feature type="region of interest" description="Disordered" evidence="1">
    <location>
        <begin position="283"/>
        <end position="321"/>
    </location>
</feature>
<dbReference type="Proteomes" id="UP000695562">
    <property type="component" value="Unassembled WGS sequence"/>
</dbReference>
<comment type="caution">
    <text evidence="3">The sequence shown here is derived from an EMBL/GenBank/DDBJ whole genome shotgun (WGS) entry which is preliminary data.</text>
</comment>
<reference evidence="3" key="1">
    <citation type="submission" date="2020-01" db="EMBL/GenBank/DDBJ databases">
        <title>Development of genomics and gene disruption for Polysphondylium violaceum indicates a role for the polyketide synthase stlB in stalk morphogenesis.</title>
        <authorList>
            <person name="Narita B."/>
            <person name="Kawabe Y."/>
            <person name="Kin K."/>
            <person name="Saito T."/>
            <person name="Gibbs R."/>
            <person name="Kuspa A."/>
            <person name="Muzny D."/>
            <person name="Queller D."/>
            <person name="Richards S."/>
            <person name="Strassman J."/>
            <person name="Sucgang R."/>
            <person name="Worley K."/>
            <person name="Schaap P."/>
        </authorList>
    </citation>
    <scope>NUCLEOTIDE SEQUENCE</scope>
    <source>
        <strain evidence="3">QSvi11</strain>
    </source>
</reference>
<dbReference type="AlphaFoldDB" id="A0A8J4Q3D7"/>
<proteinExistence type="predicted"/>
<dbReference type="GO" id="GO:0007095">
    <property type="term" value="P:mitotic G2 DNA damage checkpoint signaling"/>
    <property type="evidence" value="ECO:0007669"/>
    <property type="project" value="TreeGrafter"/>
</dbReference>
<evidence type="ECO:0000313" key="4">
    <source>
        <dbReference type="Proteomes" id="UP000695562"/>
    </source>
</evidence>
<dbReference type="EMBL" id="AJWJ01000029">
    <property type="protein sequence ID" value="KAF2077412.1"/>
    <property type="molecule type" value="Genomic_DNA"/>
</dbReference>
<feature type="compositionally biased region" description="Acidic residues" evidence="1">
    <location>
        <begin position="309"/>
        <end position="321"/>
    </location>
</feature>
<gene>
    <name evidence="3" type="ORF">CYY_001261</name>
</gene>
<dbReference type="PANTHER" id="PTHR15863:SF2">
    <property type="entry name" value="MRN COMPLEX-INTERACTING PROTEIN"/>
    <property type="match status" value="1"/>
</dbReference>
<protein>
    <recommendedName>
        <fullName evidence="2">MRN complex-interacting protein N-terminal domain-containing protein</fullName>
    </recommendedName>
</protein>
<dbReference type="GO" id="GO:0005634">
    <property type="term" value="C:nucleus"/>
    <property type="evidence" value="ECO:0007669"/>
    <property type="project" value="TreeGrafter"/>
</dbReference>
<feature type="compositionally biased region" description="Low complexity" evidence="1">
    <location>
        <begin position="190"/>
        <end position="214"/>
    </location>
</feature>
<feature type="region of interest" description="Disordered" evidence="1">
    <location>
        <begin position="61"/>
        <end position="142"/>
    </location>
</feature>
<feature type="compositionally biased region" description="Polar residues" evidence="1">
    <location>
        <begin position="159"/>
        <end position="168"/>
    </location>
</feature>
<dbReference type="OrthoDB" id="5960226at2759"/>
<keyword evidence="4" id="KW-1185">Reference proteome</keyword>
<dbReference type="Pfam" id="PF15749">
    <property type="entry name" value="MRNIP"/>
    <property type="match status" value="1"/>
</dbReference>
<evidence type="ECO:0000259" key="2">
    <source>
        <dbReference type="Pfam" id="PF15749"/>
    </source>
</evidence>
<feature type="compositionally biased region" description="Low complexity" evidence="1">
    <location>
        <begin position="283"/>
        <end position="301"/>
    </location>
</feature>
<feature type="compositionally biased region" description="Acidic residues" evidence="1">
    <location>
        <begin position="78"/>
        <end position="93"/>
    </location>
</feature>
<feature type="region of interest" description="Disordered" evidence="1">
    <location>
        <begin position="154"/>
        <end position="265"/>
    </location>
</feature>
<evidence type="ECO:0000313" key="3">
    <source>
        <dbReference type="EMBL" id="KAF2077412.1"/>
    </source>
</evidence>
<organism evidence="3 4">
    <name type="scientific">Polysphondylium violaceum</name>
    <dbReference type="NCBI Taxonomy" id="133409"/>
    <lineage>
        <taxon>Eukaryota</taxon>
        <taxon>Amoebozoa</taxon>
        <taxon>Evosea</taxon>
        <taxon>Eumycetozoa</taxon>
        <taxon>Dictyostelia</taxon>
        <taxon>Dictyosteliales</taxon>
        <taxon>Dictyosteliaceae</taxon>
        <taxon>Polysphondylium</taxon>
    </lineage>
</organism>
<sequence>MVEYILVKCFSCTTFQVQQKNKKNSFSCKMCGAKQTVQKVYGISNTAKPLSELVKKYNMDQGMRNESSTCTTTTQNNEQDEDGFDFDYDDGDDNNNNNDSNFSTRTQPKESKWKEFEEEKRVDEDDDEDDNNNNSVLNSKYKNKDNKNLIVIPQLKKQAATSQSNNYNKRYRDDSNSHVDYNKKYKSVTNNNNNYKQIENNNIKPSPSLSKPSIAVQKPVNSINYQPPQLKAKPSLSTTSLSNNSTTTNTTIHSNIPTKPISTPNINNNNTPLNTNTPTIINNSNSGNNNIKNNIIKPATTASKWSQFEDSDKESSSSEED</sequence>
<dbReference type="InterPro" id="IPR049472">
    <property type="entry name" value="MRNIP_N"/>
</dbReference>
<name>A0A8J4Q3D7_9MYCE</name>
<dbReference type="GO" id="GO:0003682">
    <property type="term" value="F:chromatin binding"/>
    <property type="evidence" value="ECO:0007669"/>
    <property type="project" value="TreeGrafter"/>
</dbReference>
<dbReference type="InterPro" id="IPR032739">
    <property type="entry name" value="MRNIP"/>
</dbReference>
<feature type="compositionally biased region" description="Basic and acidic residues" evidence="1">
    <location>
        <begin position="170"/>
        <end position="183"/>
    </location>
</feature>
<evidence type="ECO:0000256" key="1">
    <source>
        <dbReference type="SAM" id="MobiDB-lite"/>
    </source>
</evidence>
<feature type="compositionally biased region" description="Low complexity" evidence="1">
    <location>
        <begin position="235"/>
        <end position="265"/>
    </location>
</feature>